<comment type="caution">
    <text evidence="5">The sequence shown here is derived from an EMBL/GenBank/DDBJ whole genome shotgun (WGS) entry which is preliminary data.</text>
</comment>
<reference evidence="5 6" key="1">
    <citation type="submission" date="2024-03" db="EMBL/GenBank/DDBJ databases">
        <title>The Acrasis kona genome and developmental transcriptomes reveal deep origins of eukaryotic multicellular pathways.</title>
        <authorList>
            <person name="Sheikh S."/>
            <person name="Fu C.-J."/>
            <person name="Brown M.W."/>
            <person name="Baldauf S.L."/>
        </authorList>
    </citation>
    <scope>NUCLEOTIDE SEQUENCE [LARGE SCALE GENOMIC DNA]</scope>
    <source>
        <strain evidence="5 6">ATCC MYA-3509</strain>
    </source>
</reference>
<protein>
    <recommendedName>
        <fullName evidence="3">Carboxylic ester hydrolase</fullName>
        <ecNumber evidence="3">3.1.1.-</ecNumber>
    </recommendedName>
</protein>
<dbReference type="PANTHER" id="PTHR43142:SF5">
    <property type="entry name" value="CARBOXYLIC ESTER HYDROLASE"/>
    <property type="match status" value="1"/>
</dbReference>
<accession>A0AAW2Z6P6</accession>
<dbReference type="Gene3D" id="3.40.50.1820">
    <property type="entry name" value="alpha/beta hydrolase"/>
    <property type="match status" value="1"/>
</dbReference>
<evidence type="ECO:0000256" key="1">
    <source>
        <dbReference type="ARBA" id="ARBA00005964"/>
    </source>
</evidence>
<dbReference type="PROSITE" id="PS00122">
    <property type="entry name" value="CARBOXYLESTERASE_B_1"/>
    <property type="match status" value="1"/>
</dbReference>
<dbReference type="InterPro" id="IPR002018">
    <property type="entry name" value="CarbesteraseB"/>
</dbReference>
<dbReference type="AlphaFoldDB" id="A0AAW2Z6P6"/>
<dbReference type="EC" id="3.1.1.-" evidence="3"/>
<evidence type="ECO:0000256" key="3">
    <source>
        <dbReference type="RuleBase" id="RU361235"/>
    </source>
</evidence>
<name>A0AAW2Z6P6_9EUKA</name>
<dbReference type="PANTHER" id="PTHR43142">
    <property type="entry name" value="CARBOXYLIC ESTER HYDROLASE"/>
    <property type="match status" value="1"/>
</dbReference>
<feature type="domain" description="Carboxylesterase type B" evidence="4">
    <location>
        <begin position="26"/>
        <end position="462"/>
    </location>
</feature>
<dbReference type="SUPFAM" id="SSF53474">
    <property type="entry name" value="alpha/beta-Hydrolases"/>
    <property type="match status" value="1"/>
</dbReference>
<gene>
    <name evidence="5" type="ORF">AKO1_004994</name>
</gene>
<comment type="similarity">
    <text evidence="1 3">Belongs to the type-B carboxylesterase/lipase family.</text>
</comment>
<evidence type="ECO:0000256" key="2">
    <source>
        <dbReference type="ARBA" id="ARBA00022801"/>
    </source>
</evidence>
<keyword evidence="6" id="KW-1185">Reference proteome</keyword>
<sequence>MTEYTSTSSVKHDKLGVVFNGLSTENGYINQFRGIRFGTISKRWEYGKAYQYDANTKVDATKYGPICPQPPTLSEVNLLQIPEAHRQDRASLVADELDCLNLIITAPANKEKLPVMVWIYGGANTTGGNCFKVYDSTHLVNESIVQSSPILVVNINYRVNFFGFSAPIQHEDGFSGNYGLHDQQLALKWIKENIEPFGGDPDQVTIVGESAGSMNAHYQIQSPLSKDLFKRAILMSGTSHSSPPLALQTQKHIFSKLGLPSTEASDLVQLPAQQLIDILIKFPGLVYFNPTDDGKFFGPKWESDAAAEWCESIMIGDCGFESVLWLQVINKKNSNQIKEALNQDGLDADFKQNVLREYPGLDSSGDEGARKSALDYVNDVLFAANVDRVCSDFVKKEKSVHRFLFDQGNPFEGPLKNIPHHAVDVLYLFANTPLITHQQKEISKEFQSKVLKFVNGGEPFGKVPEVMYGFGPNDHYGLVSSTEYRMRRRHKGFKVILDANIDQARKIATHLIMNQ</sequence>
<dbReference type="InterPro" id="IPR019826">
    <property type="entry name" value="Carboxylesterase_B_AS"/>
</dbReference>
<dbReference type="Proteomes" id="UP001431209">
    <property type="component" value="Unassembled WGS sequence"/>
</dbReference>
<proteinExistence type="inferred from homology"/>
<dbReference type="EMBL" id="JAOPGA020001036">
    <property type="protein sequence ID" value="KAL0484342.1"/>
    <property type="molecule type" value="Genomic_DNA"/>
</dbReference>
<evidence type="ECO:0000313" key="5">
    <source>
        <dbReference type="EMBL" id="KAL0484342.1"/>
    </source>
</evidence>
<dbReference type="InterPro" id="IPR029058">
    <property type="entry name" value="AB_hydrolase_fold"/>
</dbReference>
<evidence type="ECO:0000259" key="4">
    <source>
        <dbReference type="Pfam" id="PF00135"/>
    </source>
</evidence>
<evidence type="ECO:0000313" key="6">
    <source>
        <dbReference type="Proteomes" id="UP001431209"/>
    </source>
</evidence>
<dbReference type="Pfam" id="PF00135">
    <property type="entry name" value="COesterase"/>
    <property type="match status" value="1"/>
</dbReference>
<keyword evidence="2 3" id="KW-0378">Hydrolase</keyword>
<dbReference type="GO" id="GO:0016787">
    <property type="term" value="F:hydrolase activity"/>
    <property type="evidence" value="ECO:0007669"/>
    <property type="project" value="UniProtKB-KW"/>
</dbReference>
<organism evidence="5 6">
    <name type="scientific">Acrasis kona</name>
    <dbReference type="NCBI Taxonomy" id="1008807"/>
    <lineage>
        <taxon>Eukaryota</taxon>
        <taxon>Discoba</taxon>
        <taxon>Heterolobosea</taxon>
        <taxon>Tetramitia</taxon>
        <taxon>Eutetramitia</taxon>
        <taxon>Acrasidae</taxon>
        <taxon>Acrasis</taxon>
    </lineage>
</organism>